<keyword evidence="2 9" id="KW-0813">Transport</keyword>
<dbReference type="PANTHER" id="PTHR30081:SF1">
    <property type="entry name" value="PROTEIN TRANSLOCASE SUBUNIT SECD"/>
    <property type="match status" value="1"/>
</dbReference>
<dbReference type="RefSeq" id="WP_230752267.1">
    <property type="nucleotide sequence ID" value="NZ_JAINWA010000001.1"/>
</dbReference>
<comment type="caution">
    <text evidence="9">Lacks conserved residue(s) required for the propagation of feature annotation.</text>
</comment>
<keyword evidence="4 9" id="KW-0812">Transmembrane</keyword>
<dbReference type="Pfam" id="PF21760">
    <property type="entry name" value="SecD_1st"/>
    <property type="match status" value="1"/>
</dbReference>
<evidence type="ECO:0000256" key="8">
    <source>
        <dbReference type="ARBA" id="ARBA00023136"/>
    </source>
</evidence>
<dbReference type="Pfam" id="PF22599">
    <property type="entry name" value="SecDF_P1_head"/>
    <property type="match status" value="1"/>
</dbReference>
<organism evidence="13 14">
    <name type="scientific">Teretinema zuelzerae</name>
    <dbReference type="NCBI Taxonomy" id="156"/>
    <lineage>
        <taxon>Bacteria</taxon>
        <taxon>Pseudomonadati</taxon>
        <taxon>Spirochaetota</taxon>
        <taxon>Spirochaetia</taxon>
        <taxon>Spirochaetales</taxon>
        <taxon>Treponemataceae</taxon>
        <taxon>Teretinema</taxon>
    </lineage>
</organism>
<dbReference type="Pfam" id="PF02355">
    <property type="entry name" value="SecD_SecF_C"/>
    <property type="match status" value="1"/>
</dbReference>
<comment type="caution">
    <text evidence="13">The sequence shown here is derived from an EMBL/GenBank/DDBJ whole genome shotgun (WGS) entry which is preliminary data.</text>
</comment>
<dbReference type="Gene3D" id="3.30.1360.200">
    <property type="match status" value="1"/>
</dbReference>
<reference evidence="13" key="1">
    <citation type="submission" date="2021-08" db="EMBL/GenBank/DDBJ databases">
        <title>Comparative analyses of Brucepasteria parasyntrophica and Teretinema zuelzerae.</title>
        <authorList>
            <person name="Song Y."/>
            <person name="Brune A."/>
        </authorList>
    </citation>
    <scope>NUCLEOTIDE SEQUENCE</scope>
    <source>
        <strain evidence="13">DSM 1903</strain>
    </source>
</reference>
<comment type="subunit">
    <text evidence="9">Forms a complex with SecF. Part of the essential Sec protein translocation apparatus which comprises SecA, SecYEG and auxiliary proteins SecDF. Other proteins may also be involved.</text>
</comment>
<dbReference type="HAMAP" id="MF_01463_B">
    <property type="entry name" value="SecD_B"/>
    <property type="match status" value="1"/>
</dbReference>
<keyword evidence="7 9" id="KW-0811">Translocation</keyword>
<feature type="transmembrane region" description="Helical" evidence="9">
    <location>
        <begin position="535"/>
        <end position="559"/>
    </location>
</feature>
<protein>
    <recommendedName>
        <fullName evidence="9">Protein translocase subunit SecD</fullName>
    </recommendedName>
</protein>
<keyword evidence="14" id="KW-1185">Reference proteome</keyword>
<feature type="transmembrane region" description="Helical" evidence="9">
    <location>
        <begin position="507"/>
        <end position="529"/>
    </location>
</feature>
<dbReference type="InterPro" id="IPR005791">
    <property type="entry name" value="SecD"/>
</dbReference>
<sequence length="578" mass="63430">MSKRSRLVLILAVIAVCFAFLWPSVKWYYFTPKEDQALALGSREKIKDYARNMAVSDLKKLMDMARADDQTDVGNQYGFLLADAKKTLKSLKKPVPQVWTARSLLAAYPSESDVMTLIESSYRDRILSIKAVQDKAVKLGLDLSGGMSIIIKADLDAAAESQKDNIADMGTFRTEAMAQAMDTLNSRIDKFGLSEPVIRQQGDDRIYIELPGTADSERINSIIMGKGMLAFHMVDSEATEAFNAYYRTHPTSTFDAEYNLLDQSIIPSDTKVLGLYTKDSYGLDERTGFLVIKKEVGLEGKHIQSAETSRDSISGQPRVNFVLDSEGSKIFADLTANNVKKSMAIVSDDKIKSYAVINEAIPTGQVQISGFSADEAENIKAVLRTAWLNVPLQLENQQVIGASMGDEAIRQGVWAVTCGLAAVLLFMLLYYRGAGVNAFVAQVLNLFILFSVLSALNLTLTLPSVAGMILTIGMAVDANVVIFERIKDELKLKKGRAASIVSGFDHAFWAIMDSNITTFIAAVFLSQLGTGPIRGFAYSLAIGVVSSVFTALFVSRLMFDFTTDVAKKKTVSISWRIK</sequence>
<proteinExistence type="inferred from homology"/>
<dbReference type="GO" id="GO:0006605">
    <property type="term" value="P:protein targeting"/>
    <property type="evidence" value="ECO:0007669"/>
    <property type="project" value="UniProtKB-UniRule"/>
</dbReference>
<gene>
    <name evidence="9 13" type="primary">secD</name>
    <name evidence="13" type="ORF">K7J14_01345</name>
</gene>
<dbReference type="NCBIfam" id="TIGR00916">
    <property type="entry name" value="2A0604s01"/>
    <property type="match status" value="1"/>
</dbReference>
<dbReference type="GO" id="GO:0015450">
    <property type="term" value="F:protein-transporting ATPase activity"/>
    <property type="evidence" value="ECO:0007669"/>
    <property type="project" value="InterPro"/>
</dbReference>
<feature type="domain" description="Protein translocase subunit SecDF P1" evidence="11">
    <location>
        <begin position="177"/>
        <end position="235"/>
    </location>
</feature>
<dbReference type="NCBIfam" id="TIGR01129">
    <property type="entry name" value="secD"/>
    <property type="match status" value="1"/>
</dbReference>
<accession>A0AAE3EF97</accession>
<dbReference type="InterPro" id="IPR054384">
    <property type="entry name" value="SecDF_P1_head"/>
</dbReference>
<evidence type="ECO:0000256" key="9">
    <source>
        <dbReference type="HAMAP-Rule" id="MF_01463"/>
    </source>
</evidence>
<dbReference type="Gene3D" id="3.30.70.3400">
    <property type="match status" value="1"/>
</dbReference>
<keyword evidence="6 9" id="KW-1133">Transmembrane helix</keyword>
<dbReference type="AlphaFoldDB" id="A0AAE3EF97"/>
<comment type="subcellular location">
    <subcellularLocation>
        <location evidence="1 9">Cell membrane</location>
        <topology evidence="1 9">Multi-pass membrane protein</topology>
    </subcellularLocation>
</comment>
<evidence type="ECO:0000313" key="13">
    <source>
        <dbReference type="EMBL" id="MCD1653342.1"/>
    </source>
</evidence>
<dbReference type="InterPro" id="IPR022813">
    <property type="entry name" value="SecD/SecF_arch_bac"/>
</dbReference>
<evidence type="ECO:0000256" key="7">
    <source>
        <dbReference type="ARBA" id="ARBA00023010"/>
    </source>
</evidence>
<evidence type="ECO:0000256" key="6">
    <source>
        <dbReference type="ARBA" id="ARBA00022989"/>
    </source>
</evidence>
<evidence type="ECO:0000313" key="14">
    <source>
        <dbReference type="Proteomes" id="UP001198163"/>
    </source>
</evidence>
<keyword evidence="3 9" id="KW-1003">Cell membrane</keyword>
<dbReference type="PANTHER" id="PTHR30081">
    <property type="entry name" value="PROTEIN-EXPORT MEMBRANE PROTEIN SEC"/>
    <property type="match status" value="1"/>
</dbReference>
<dbReference type="SUPFAM" id="SSF82866">
    <property type="entry name" value="Multidrug efflux transporter AcrB transmembrane domain"/>
    <property type="match status" value="1"/>
</dbReference>
<evidence type="ECO:0000259" key="11">
    <source>
        <dbReference type="Pfam" id="PF21760"/>
    </source>
</evidence>
<dbReference type="EMBL" id="JAINWA010000001">
    <property type="protein sequence ID" value="MCD1653342.1"/>
    <property type="molecule type" value="Genomic_DNA"/>
</dbReference>
<dbReference type="InterPro" id="IPR048634">
    <property type="entry name" value="SecD_SecF_C"/>
</dbReference>
<dbReference type="InterPro" id="IPR055344">
    <property type="entry name" value="SecD_SecF_C_bact"/>
</dbReference>
<evidence type="ECO:0000256" key="2">
    <source>
        <dbReference type="ARBA" id="ARBA00022448"/>
    </source>
</evidence>
<evidence type="ECO:0000256" key="5">
    <source>
        <dbReference type="ARBA" id="ARBA00022927"/>
    </source>
</evidence>
<keyword evidence="5 9" id="KW-0653">Protein transport</keyword>
<dbReference type="Proteomes" id="UP001198163">
    <property type="component" value="Unassembled WGS sequence"/>
</dbReference>
<dbReference type="Gene3D" id="1.20.1640.10">
    <property type="entry name" value="Multidrug efflux transporter AcrB transmembrane domain"/>
    <property type="match status" value="1"/>
</dbReference>
<feature type="transmembrane region" description="Helical" evidence="9">
    <location>
        <begin position="412"/>
        <end position="431"/>
    </location>
</feature>
<dbReference type="PRINTS" id="PR00702">
    <property type="entry name" value="ACRIFLAVINRP"/>
</dbReference>
<evidence type="ECO:0000256" key="4">
    <source>
        <dbReference type="ARBA" id="ARBA00022692"/>
    </source>
</evidence>
<feature type="domain" description="SecDF P1 head subdomain" evidence="12">
    <location>
        <begin position="287"/>
        <end position="388"/>
    </location>
</feature>
<evidence type="ECO:0000256" key="3">
    <source>
        <dbReference type="ARBA" id="ARBA00022475"/>
    </source>
</evidence>
<name>A0AAE3EF97_9SPIR</name>
<dbReference type="InterPro" id="IPR001036">
    <property type="entry name" value="Acrflvin-R"/>
</dbReference>
<evidence type="ECO:0000259" key="10">
    <source>
        <dbReference type="Pfam" id="PF02355"/>
    </source>
</evidence>
<feature type="transmembrane region" description="Helical" evidence="9">
    <location>
        <begin position="438"/>
        <end position="459"/>
    </location>
</feature>
<feature type="domain" description="Protein export membrane protein SecD/SecF C-terminal" evidence="10">
    <location>
        <begin position="393"/>
        <end position="556"/>
    </location>
</feature>
<comment type="function">
    <text evidence="9">Part of the Sec protein translocase complex. Interacts with the SecYEG preprotein conducting channel. SecDF uses the proton motive force (PMF) to complete protein translocation after the ATP-dependent function of SecA.</text>
</comment>
<dbReference type="InterPro" id="IPR048631">
    <property type="entry name" value="SecD_1st"/>
</dbReference>
<dbReference type="GO" id="GO:0065002">
    <property type="term" value="P:intracellular protein transmembrane transport"/>
    <property type="evidence" value="ECO:0007669"/>
    <property type="project" value="UniProtKB-UniRule"/>
</dbReference>
<feature type="transmembrane region" description="Helical" evidence="9">
    <location>
        <begin position="465"/>
        <end position="486"/>
    </location>
</feature>
<dbReference type="GO" id="GO:0043952">
    <property type="term" value="P:protein transport by the Sec complex"/>
    <property type="evidence" value="ECO:0007669"/>
    <property type="project" value="UniProtKB-UniRule"/>
</dbReference>
<keyword evidence="8 9" id="KW-0472">Membrane</keyword>
<comment type="similarity">
    <text evidence="9">Belongs to the SecD/SecF family. SecD subfamily.</text>
</comment>
<evidence type="ECO:0000259" key="12">
    <source>
        <dbReference type="Pfam" id="PF22599"/>
    </source>
</evidence>
<evidence type="ECO:0000256" key="1">
    <source>
        <dbReference type="ARBA" id="ARBA00004651"/>
    </source>
</evidence>
<dbReference type="GO" id="GO:0005886">
    <property type="term" value="C:plasma membrane"/>
    <property type="evidence" value="ECO:0007669"/>
    <property type="project" value="UniProtKB-SubCell"/>
</dbReference>